<reference evidence="1" key="1">
    <citation type="journal article" date="2017" name="Nature">
        <title>The sunflower genome provides insights into oil metabolism, flowering and Asterid evolution.</title>
        <authorList>
            <person name="Badouin H."/>
            <person name="Gouzy J."/>
            <person name="Grassa C.J."/>
            <person name="Murat F."/>
            <person name="Staton S.E."/>
            <person name="Cottret L."/>
            <person name="Lelandais-Briere C."/>
            <person name="Owens G.L."/>
            <person name="Carrere S."/>
            <person name="Mayjonade B."/>
            <person name="Legrand L."/>
            <person name="Gill N."/>
            <person name="Kane N.C."/>
            <person name="Bowers J.E."/>
            <person name="Hubner S."/>
            <person name="Bellec A."/>
            <person name="Berard A."/>
            <person name="Berges H."/>
            <person name="Blanchet N."/>
            <person name="Boniface M.C."/>
            <person name="Brunel D."/>
            <person name="Catrice O."/>
            <person name="Chaidir N."/>
            <person name="Claudel C."/>
            <person name="Donnadieu C."/>
            <person name="Faraut T."/>
            <person name="Fievet G."/>
            <person name="Helmstetter N."/>
            <person name="King M."/>
            <person name="Knapp S.J."/>
            <person name="Lai Z."/>
            <person name="Le Paslier M.C."/>
            <person name="Lippi Y."/>
            <person name="Lorenzon L."/>
            <person name="Mandel J.R."/>
            <person name="Marage G."/>
            <person name="Marchand G."/>
            <person name="Marquand E."/>
            <person name="Bret-Mestries E."/>
            <person name="Morien E."/>
            <person name="Nambeesan S."/>
            <person name="Nguyen T."/>
            <person name="Pegot-Espagnet P."/>
            <person name="Pouilly N."/>
            <person name="Raftis F."/>
            <person name="Sallet E."/>
            <person name="Schiex T."/>
            <person name="Thomas J."/>
            <person name="Vandecasteele C."/>
            <person name="Vares D."/>
            <person name="Vear F."/>
            <person name="Vautrin S."/>
            <person name="Crespi M."/>
            <person name="Mangin B."/>
            <person name="Burke J.M."/>
            <person name="Salse J."/>
            <person name="Munos S."/>
            <person name="Vincourt P."/>
            <person name="Rieseberg L.H."/>
            <person name="Langlade N.B."/>
        </authorList>
    </citation>
    <scope>NUCLEOTIDE SEQUENCE</scope>
    <source>
        <tissue evidence="1">Leaves</tissue>
    </source>
</reference>
<protein>
    <submittedName>
        <fullName evidence="1">Uncharacterized protein</fullName>
    </submittedName>
</protein>
<dbReference type="AlphaFoldDB" id="A0A9K3N4X9"/>
<dbReference type="EMBL" id="MNCJ02000325">
    <property type="protein sequence ID" value="KAF5786935.1"/>
    <property type="molecule type" value="Genomic_DNA"/>
</dbReference>
<evidence type="ECO:0000313" key="2">
    <source>
        <dbReference type="Proteomes" id="UP000215914"/>
    </source>
</evidence>
<dbReference type="Gramene" id="mRNA:HanXRQr2_Chr10g0447111">
    <property type="protein sequence ID" value="mRNA:HanXRQr2_Chr10g0447111"/>
    <property type="gene ID" value="HanXRQr2_Chr10g0447111"/>
</dbReference>
<dbReference type="Proteomes" id="UP000215914">
    <property type="component" value="Unassembled WGS sequence"/>
</dbReference>
<reference evidence="1" key="2">
    <citation type="submission" date="2020-06" db="EMBL/GenBank/DDBJ databases">
        <title>Helianthus annuus Genome sequencing and assembly Release 2.</title>
        <authorList>
            <person name="Gouzy J."/>
            <person name="Langlade N."/>
            <person name="Munos S."/>
        </authorList>
    </citation>
    <scope>NUCLEOTIDE SEQUENCE</scope>
    <source>
        <tissue evidence="1">Leaves</tissue>
    </source>
</reference>
<comment type="caution">
    <text evidence="1">The sequence shown here is derived from an EMBL/GenBank/DDBJ whole genome shotgun (WGS) entry which is preliminary data.</text>
</comment>
<proteinExistence type="predicted"/>
<evidence type="ECO:0000313" key="1">
    <source>
        <dbReference type="EMBL" id="KAF5786935.1"/>
    </source>
</evidence>
<keyword evidence="2" id="KW-1185">Reference proteome</keyword>
<sequence length="75" mass="8812">MATRSLSIGFKISIPVEPIIGEIDLLEGRLEEEPARNYSSKRIITEFDNFQLSQLIKRCFWHVSRKTISFNCKFY</sequence>
<name>A0A9K3N4X9_HELAN</name>
<gene>
    <name evidence="1" type="ORF">HanXRQr2_Chr10g0447111</name>
</gene>
<accession>A0A9K3N4X9</accession>
<organism evidence="1 2">
    <name type="scientific">Helianthus annuus</name>
    <name type="common">Common sunflower</name>
    <dbReference type="NCBI Taxonomy" id="4232"/>
    <lineage>
        <taxon>Eukaryota</taxon>
        <taxon>Viridiplantae</taxon>
        <taxon>Streptophyta</taxon>
        <taxon>Embryophyta</taxon>
        <taxon>Tracheophyta</taxon>
        <taxon>Spermatophyta</taxon>
        <taxon>Magnoliopsida</taxon>
        <taxon>eudicotyledons</taxon>
        <taxon>Gunneridae</taxon>
        <taxon>Pentapetalae</taxon>
        <taxon>asterids</taxon>
        <taxon>campanulids</taxon>
        <taxon>Asterales</taxon>
        <taxon>Asteraceae</taxon>
        <taxon>Asteroideae</taxon>
        <taxon>Heliantheae alliance</taxon>
        <taxon>Heliantheae</taxon>
        <taxon>Helianthus</taxon>
    </lineage>
</organism>